<name>A0A382NK48_9ZZZZ</name>
<accession>A0A382NK48</accession>
<sequence length="191" mass="22417">VKKLLIYFVLLFCLFGLEVKANDLSPHKAEIEEVFNVGKMLSHDHKFTLYFRTREKAVLAKGEEFNYIADYPQDLYILYNDTGKTSPVITYDWFPKKVKELGSNYNLPVFPEDYAYYLLNDNRTLIMISGIKSIRSNFKFNLHNNKLEKLPKDNNYKLFVSSLLKDCGYKNINSTYKCSFYKPLISENLIN</sequence>
<proteinExistence type="predicted"/>
<gene>
    <name evidence="1" type="ORF">METZ01_LOCUS312835</name>
</gene>
<protein>
    <submittedName>
        <fullName evidence="1">Uncharacterized protein</fullName>
    </submittedName>
</protein>
<reference evidence="1" key="1">
    <citation type="submission" date="2018-05" db="EMBL/GenBank/DDBJ databases">
        <authorList>
            <person name="Lanie J.A."/>
            <person name="Ng W.-L."/>
            <person name="Kazmierczak K.M."/>
            <person name="Andrzejewski T.M."/>
            <person name="Davidsen T.M."/>
            <person name="Wayne K.J."/>
            <person name="Tettelin H."/>
            <person name="Glass J.I."/>
            <person name="Rusch D."/>
            <person name="Podicherti R."/>
            <person name="Tsui H.-C.T."/>
            <person name="Winkler M.E."/>
        </authorList>
    </citation>
    <scope>NUCLEOTIDE SEQUENCE</scope>
</reference>
<dbReference type="EMBL" id="UINC01100148">
    <property type="protein sequence ID" value="SVC59981.1"/>
    <property type="molecule type" value="Genomic_DNA"/>
</dbReference>
<organism evidence="1">
    <name type="scientific">marine metagenome</name>
    <dbReference type="NCBI Taxonomy" id="408172"/>
    <lineage>
        <taxon>unclassified sequences</taxon>
        <taxon>metagenomes</taxon>
        <taxon>ecological metagenomes</taxon>
    </lineage>
</organism>
<dbReference type="AlphaFoldDB" id="A0A382NK48"/>
<evidence type="ECO:0000313" key="1">
    <source>
        <dbReference type="EMBL" id="SVC59981.1"/>
    </source>
</evidence>
<feature type="non-terminal residue" evidence="1">
    <location>
        <position position="1"/>
    </location>
</feature>